<accession>A0A7R8WWY3</accession>
<dbReference type="SUPFAM" id="SSF52467">
    <property type="entry name" value="DHS-like NAD/FAD-binding domain"/>
    <property type="match status" value="1"/>
</dbReference>
<gene>
    <name evidence="1" type="ORF">CTOB1V02_LOCUS17575</name>
</gene>
<organism evidence="1">
    <name type="scientific">Cyprideis torosa</name>
    <dbReference type="NCBI Taxonomy" id="163714"/>
    <lineage>
        <taxon>Eukaryota</taxon>
        <taxon>Metazoa</taxon>
        <taxon>Ecdysozoa</taxon>
        <taxon>Arthropoda</taxon>
        <taxon>Crustacea</taxon>
        <taxon>Oligostraca</taxon>
        <taxon>Ostracoda</taxon>
        <taxon>Podocopa</taxon>
        <taxon>Podocopida</taxon>
        <taxon>Cytherocopina</taxon>
        <taxon>Cytheroidea</taxon>
        <taxon>Cytherideidae</taxon>
        <taxon>Cyprideis</taxon>
    </lineage>
</organism>
<sequence>MRSELNEEIVEDYTKVIKIGDKAKDGAQLRPHIVWFGEQVPLFETAIEQCFTADIFVYPAASLIDYVPKNAKIFLIDPNEISTNLFRDIEVIKASAVEGMKKLYEILTK</sequence>
<dbReference type="EMBL" id="OB740131">
    <property type="protein sequence ID" value="CAD7239760.1"/>
    <property type="molecule type" value="Genomic_DNA"/>
</dbReference>
<evidence type="ECO:0000313" key="1">
    <source>
        <dbReference type="EMBL" id="CAD7239760.1"/>
    </source>
</evidence>
<name>A0A7R8WWY3_9CRUS</name>
<protein>
    <submittedName>
        <fullName evidence="1">Uncharacterized protein</fullName>
    </submittedName>
</protein>
<reference evidence="1" key="1">
    <citation type="submission" date="2020-11" db="EMBL/GenBank/DDBJ databases">
        <authorList>
            <person name="Tran Van P."/>
        </authorList>
    </citation>
    <scope>NUCLEOTIDE SEQUENCE</scope>
</reference>
<dbReference type="InterPro" id="IPR029035">
    <property type="entry name" value="DHS-like_NAD/FAD-binding_dom"/>
</dbReference>
<dbReference type="Gene3D" id="3.40.50.1220">
    <property type="entry name" value="TPP-binding domain"/>
    <property type="match status" value="1"/>
</dbReference>
<dbReference type="AlphaFoldDB" id="A0A7R8WWY3"/>
<proteinExistence type="predicted"/>